<dbReference type="InterPro" id="IPR050194">
    <property type="entry name" value="Glycosyltransferase_grp1"/>
</dbReference>
<proteinExistence type="predicted"/>
<dbReference type="Proteomes" id="UP000249522">
    <property type="component" value="Unassembled WGS sequence"/>
</dbReference>
<protein>
    <submittedName>
        <fullName evidence="3">Glycosyltransferase family 1 protein</fullName>
    </submittedName>
</protein>
<dbReference type="Gene3D" id="3.40.50.2000">
    <property type="entry name" value="Glycogen Phosphorylase B"/>
    <property type="match status" value="2"/>
</dbReference>
<dbReference type="Pfam" id="PF13439">
    <property type="entry name" value="Glyco_transf_4"/>
    <property type="match status" value="1"/>
</dbReference>
<feature type="domain" description="Glycosyl transferase family 1" evidence="1">
    <location>
        <begin position="222"/>
        <end position="379"/>
    </location>
</feature>
<dbReference type="GO" id="GO:0016757">
    <property type="term" value="F:glycosyltransferase activity"/>
    <property type="evidence" value="ECO:0007669"/>
    <property type="project" value="InterPro"/>
</dbReference>
<dbReference type="PANTHER" id="PTHR45947:SF3">
    <property type="entry name" value="SULFOQUINOVOSYL TRANSFERASE SQD2"/>
    <property type="match status" value="1"/>
</dbReference>
<name>A0A2W1L340_9BACL</name>
<evidence type="ECO:0000313" key="4">
    <source>
        <dbReference type="Proteomes" id="UP000249522"/>
    </source>
</evidence>
<dbReference type="Pfam" id="PF00534">
    <property type="entry name" value="Glycos_transf_1"/>
    <property type="match status" value="1"/>
</dbReference>
<comment type="caution">
    <text evidence="3">The sequence shown here is derived from an EMBL/GenBank/DDBJ whole genome shotgun (WGS) entry which is preliminary data.</text>
</comment>
<dbReference type="PANTHER" id="PTHR45947">
    <property type="entry name" value="SULFOQUINOVOSYL TRANSFERASE SQD2"/>
    <property type="match status" value="1"/>
</dbReference>
<keyword evidence="3" id="KW-0808">Transferase</keyword>
<dbReference type="RefSeq" id="WP_111148938.1">
    <property type="nucleotide sequence ID" value="NZ_QKRB01000057.1"/>
</dbReference>
<organism evidence="3 4">
    <name type="scientific">Paenibacillus sambharensis</name>
    <dbReference type="NCBI Taxonomy" id="1803190"/>
    <lineage>
        <taxon>Bacteria</taxon>
        <taxon>Bacillati</taxon>
        <taxon>Bacillota</taxon>
        <taxon>Bacilli</taxon>
        <taxon>Bacillales</taxon>
        <taxon>Paenibacillaceae</taxon>
        <taxon>Paenibacillus</taxon>
    </lineage>
</organism>
<dbReference type="OrthoDB" id="9815550at2"/>
<dbReference type="InterPro" id="IPR028098">
    <property type="entry name" value="Glyco_trans_4-like_N"/>
</dbReference>
<sequence length="404" mass="45528">MNILLCTFWAVPHVGGVWNYMQQLKRELEARGHTVDMMGHGPHNSKVHNVTRNQAIQKSVLLPLLEKKLDRAHYPQLQDPVIRFYELERYCFELGAACIGVEGYDIIHAQDIFAARAIRRIKPDAPLVAHVHGSVAVEHMLHFQLNPQLGVTESSPAWKYFESLEHHGASSGTRTVTANQWQKRLLVHQFGVPEERMDVFPYGLDIGTFRRKASLGTPYHRPPGKKVIICPARLVFVKGVDVLLAALGILKQTRNDWVCWIVGDGDQRQALEQMKAKLALHEEVQFLGQRSDVPALLQHSDIFVHSCIQDNQPFSVMEAQVSGIPALVSTAGGLPEMVQHGRTGLISPAGDSGTLANQLAMLLENDGYRKELGRNARQWAERHWSMSRMMERLLAVYERVRSGR</sequence>
<dbReference type="EMBL" id="QKRB01000057">
    <property type="protein sequence ID" value="PZD93269.1"/>
    <property type="molecule type" value="Genomic_DNA"/>
</dbReference>
<evidence type="ECO:0000313" key="3">
    <source>
        <dbReference type="EMBL" id="PZD93269.1"/>
    </source>
</evidence>
<gene>
    <name evidence="3" type="ORF">DNH61_21725</name>
</gene>
<dbReference type="AlphaFoldDB" id="A0A2W1L340"/>
<evidence type="ECO:0000259" key="2">
    <source>
        <dbReference type="Pfam" id="PF13439"/>
    </source>
</evidence>
<accession>A0A2W1L340</accession>
<dbReference type="InterPro" id="IPR001296">
    <property type="entry name" value="Glyco_trans_1"/>
</dbReference>
<keyword evidence="4" id="KW-1185">Reference proteome</keyword>
<feature type="domain" description="Glycosyltransferase subfamily 4-like N-terminal" evidence="2">
    <location>
        <begin position="14"/>
        <end position="206"/>
    </location>
</feature>
<dbReference type="SUPFAM" id="SSF53756">
    <property type="entry name" value="UDP-Glycosyltransferase/glycogen phosphorylase"/>
    <property type="match status" value="1"/>
</dbReference>
<dbReference type="CDD" id="cd03801">
    <property type="entry name" value="GT4_PimA-like"/>
    <property type="match status" value="1"/>
</dbReference>
<evidence type="ECO:0000259" key="1">
    <source>
        <dbReference type="Pfam" id="PF00534"/>
    </source>
</evidence>
<reference evidence="3 4" key="1">
    <citation type="submission" date="2018-06" db="EMBL/GenBank/DDBJ databases">
        <title>Paenibacillus imtechensis sp. nov.</title>
        <authorList>
            <person name="Pinnaka A.K."/>
            <person name="Singh H."/>
            <person name="Kaur M."/>
        </authorList>
    </citation>
    <scope>NUCLEOTIDE SEQUENCE [LARGE SCALE GENOMIC DNA]</scope>
    <source>
        <strain evidence="3 4">SMB1</strain>
    </source>
</reference>